<dbReference type="GO" id="GO:0016702">
    <property type="term" value="F:oxidoreductase activity, acting on single donors with incorporation of molecular oxygen, incorporation of two atoms of oxygen"/>
    <property type="evidence" value="ECO:0007669"/>
    <property type="project" value="InterPro"/>
</dbReference>
<dbReference type="AlphaFoldDB" id="A0AAU7BQC1"/>
<evidence type="ECO:0000313" key="1">
    <source>
        <dbReference type="EMBL" id="XBG60505.1"/>
    </source>
</evidence>
<accession>A0AAU7BQC1</accession>
<protein>
    <recommendedName>
        <fullName evidence="2">Intradiol ring-cleavage dioxygenases domain-containing protein</fullName>
    </recommendedName>
</protein>
<gene>
    <name evidence="1" type="ORF">ABGB03_11625</name>
</gene>
<dbReference type="InterPro" id="IPR015889">
    <property type="entry name" value="Intradiol_dOase_core"/>
</dbReference>
<dbReference type="GO" id="GO:0005506">
    <property type="term" value="F:iron ion binding"/>
    <property type="evidence" value="ECO:0007669"/>
    <property type="project" value="InterPro"/>
</dbReference>
<dbReference type="RefSeq" id="WP_347922736.1">
    <property type="nucleotide sequence ID" value="NZ_CP157199.1"/>
</dbReference>
<dbReference type="Gene3D" id="2.60.130.10">
    <property type="entry name" value="Aromatic compound dioxygenase"/>
    <property type="match status" value="1"/>
</dbReference>
<dbReference type="EMBL" id="CP157199">
    <property type="protein sequence ID" value="XBG60505.1"/>
    <property type="molecule type" value="Genomic_DNA"/>
</dbReference>
<evidence type="ECO:0008006" key="2">
    <source>
        <dbReference type="Google" id="ProtNLM"/>
    </source>
</evidence>
<reference evidence="1" key="1">
    <citation type="submission" date="2024-05" db="EMBL/GenBank/DDBJ databases">
        <title>Pontimicrobium maritimus sp. nov., isolated form sea water.</title>
        <authorList>
            <person name="Muhammad N."/>
            <person name="Vuong T.Q."/>
            <person name="Han H.L."/>
            <person name="Kim S.-G."/>
        </authorList>
    </citation>
    <scope>NUCLEOTIDE SEQUENCE</scope>
    <source>
        <strain evidence="1">SW4</strain>
    </source>
</reference>
<proteinExistence type="predicted"/>
<sequence length="214" mass="24815">MKSLLTLISFTCFLVLGYAQNTLEINNDFEENLTDYKKRNPIYDYSENQLNNTDTIPGFETKANKLKITGTIYESDGVTPAKDVILYIYQSDENGDYEIKNVNDRRYVYHRGWIKTNTEGQYTFYTFIPGSAITPLTFPRRRGPKQILPTIKEPNKSEYNLSAFLFEDDPLLTKSCRKRLKRKGIDSILKLKKEDGMYVAIKNIVLNKSAEVYK</sequence>
<name>A0AAU7BQC1_9FLAO</name>
<dbReference type="SUPFAM" id="SSF49482">
    <property type="entry name" value="Aromatic compound dioxygenase"/>
    <property type="match status" value="1"/>
</dbReference>
<organism evidence="1">
    <name type="scientific">Pontimicrobium sp. SW4</name>
    <dbReference type="NCBI Taxonomy" id="3153519"/>
    <lineage>
        <taxon>Bacteria</taxon>
        <taxon>Pseudomonadati</taxon>
        <taxon>Bacteroidota</taxon>
        <taxon>Flavobacteriia</taxon>
        <taxon>Flavobacteriales</taxon>
        <taxon>Flavobacteriaceae</taxon>
        <taxon>Pontimicrobium</taxon>
    </lineage>
</organism>